<evidence type="ECO:0000313" key="1">
    <source>
        <dbReference type="EMBL" id="MPM67243.1"/>
    </source>
</evidence>
<comment type="caution">
    <text evidence="1">The sequence shown here is derived from an EMBL/GenBank/DDBJ whole genome shotgun (WGS) entry which is preliminary data.</text>
</comment>
<proteinExistence type="predicted"/>
<reference evidence="1" key="1">
    <citation type="submission" date="2019-08" db="EMBL/GenBank/DDBJ databases">
        <authorList>
            <person name="Kucharzyk K."/>
            <person name="Murdoch R.W."/>
            <person name="Higgins S."/>
            <person name="Loffler F."/>
        </authorList>
    </citation>
    <scope>NUCLEOTIDE SEQUENCE</scope>
</reference>
<accession>A0A645BVK9</accession>
<evidence type="ECO:0008006" key="2">
    <source>
        <dbReference type="Google" id="ProtNLM"/>
    </source>
</evidence>
<dbReference type="EMBL" id="VSSQ01021573">
    <property type="protein sequence ID" value="MPM67243.1"/>
    <property type="molecule type" value="Genomic_DNA"/>
</dbReference>
<name>A0A645BVK9_9ZZZZ</name>
<organism evidence="1">
    <name type="scientific">bioreactor metagenome</name>
    <dbReference type="NCBI Taxonomy" id="1076179"/>
    <lineage>
        <taxon>unclassified sequences</taxon>
        <taxon>metagenomes</taxon>
        <taxon>ecological metagenomes</taxon>
    </lineage>
</organism>
<dbReference type="AlphaFoldDB" id="A0A645BVK9"/>
<gene>
    <name evidence="1" type="ORF">SDC9_114164</name>
</gene>
<protein>
    <recommendedName>
        <fullName evidence="2">NAD-specific glutamate dehydrogenase</fullName>
    </recommendedName>
</protein>
<sequence length="313" mass="33190">MHGSVGQVQLSLGHQGVHHGLLVASLQAELHFALQVGADIATQAVHGAVGNAERLGELLVHFGQVSGFDLLDCHQEVSGLAGHFLAMVVLRESQRESLAFASLQTAHGVFEFLEHLAFADQELELFSLAASEGFAVDLAFKVHGHAVAVFGTGILGALSEGAALLAQDVQRLVDGGVGHFGSNLLHFGGSQITDLHFGEHFEHGVERHFAFGSAFLFGNAGLTGNAQVGFVGGLGKRLTHLVVHHFVVNGITIALAHHAQRHLARTEAVHLHGAGQALQARFDFALNRGNGQAQRDFALELFKIFNSYGHGSS</sequence>